<comment type="similarity">
    <text evidence="1">Belongs to the bacterial solute-binding protein 7 family.</text>
</comment>
<evidence type="ECO:0000313" key="4">
    <source>
        <dbReference type="EMBL" id="SLN00938.1"/>
    </source>
</evidence>
<dbReference type="Proteomes" id="UP000196581">
    <property type="component" value="Unassembled WGS sequence"/>
</dbReference>
<gene>
    <name evidence="4" type="ORF">FM105_13825</name>
</gene>
<protein>
    <submittedName>
        <fullName evidence="4">TRAP-type C4-dicarboxylate transport system, periplasmic component</fullName>
    </submittedName>
</protein>
<dbReference type="Gene3D" id="3.40.190.170">
    <property type="entry name" value="Bacterial extracellular solute-binding protein, family 7"/>
    <property type="match status" value="1"/>
</dbReference>
<organism evidence="4 5">
    <name type="scientific">Brevibacterium yomogidense</name>
    <dbReference type="NCBI Taxonomy" id="946573"/>
    <lineage>
        <taxon>Bacteria</taxon>
        <taxon>Bacillati</taxon>
        <taxon>Actinomycetota</taxon>
        <taxon>Actinomycetes</taxon>
        <taxon>Micrococcales</taxon>
        <taxon>Brevibacteriaceae</taxon>
        <taxon>Brevibacterium</taxon>
    </lineage>
</organism>
<dbReference type="GO" id="GO:0055085">
    <property type="term" value="P:transmembrane transport"/>
    <property type="evidence" value="ECO:0007669"/>
    <property type="project" value="InterPro"/>
</dbReference>
<sequence>MEPVTITYQSDAASPNGVTAKASEMWKEEIEKRSNGQITVDIVWGQSIAGFTEIGDALVDGRIDVASMIIAYEPAEYPAFDSFAKLSAAIPPSPMVGELISSGVGSEFGWSTPALTEEFEAQGLVPLAPFGGTGEYYYFCNSQNTGTASEDWVGRQIRTGTSSHHTVLGAAGATPVSLEMAESFEALERNTVDCTLQQAGTTLTYGITEAAPNLRFADSTSNSGRFSAGLVAGSTFSELPLPYQQVIFDATPALQSGFLESVVNSGVGITEQSLASGGSVEPLPADFQETVQVTQTEMIQEAGATGVLGEDPEARVQELVEKWEGIVEEYGFTDGGDISTMHDWYSADGKDYRGFADRVFDEEAAGHRPE</sequence>
<dbReference type="InterPro" id="IPR018389">
    <property type="entry name" value="DctP_fam"/>
</dbReference>
<keyword evidence="3" id="KW-0732">Signal</keyword>
<evidence type="ECO:0000313" key="5">
    <source>
        <dbReference type="Proteomes" id="UP000196581"/>
    </source>
</evidence>
<dbReference type="AlphaFoldDB" id="A0A1X6XP74"/>
<dbReference type="PANTHER" id="PTHR33376:SF7">
    <property type="entry name" value="C4-DICARBOXYLATE-BINDING PROTEIN DCTB"/>
    <property type="match status" value="1"/>
</dbReference>
<keyword evidence="5" id="KW-1185">Reference proteome</keyword>
<proteinExistence type="inferred from homology"/>
<dbReference type="EMBL" id="FWFF01000020">
    <property type="protein sequence ID" value="SLN00938.1"/>
    <property type="molecule type" value="Genomic_DNA"/>
</dbReference>
<dbReference type="Pfam" id="PF03480">
    <property type="entry name" value="DctP"/>
    <property type="match status" value="1"/>
</dbReference>
<keyword evidence="2" id="KW-0813">Transport</keyword>
<evidence type="ECO:0000256" key="3">
    <source>
        <dbReference type="ARBA" id="ARBA00022729"/>
    </source>
</evidence>
<evidence type="ECO:0000256" key="2">
    <source>
        <dbReference type="ARBA" id="ARBA00022448"/>
    </source>
</evidence>
<evidence type="ECO:0000256" key="1">
    <source>
        <dbReference type="ARBA" id="ARBA00009023"/>
    </source>
</evidence>
<reference evidence="5" key="1">
    <citation type="submission" date="2017-02" db="EMBL/GenBank/DDBJ databases">
        <authorList>
            <person name="Dridi B."/>
        </authorList>
    </citation>
    <scope>NUCLEOTIDE SEQUENCE [LARGE SCALE GENOMIC DNA]</scope>
    <source>
        <strain evidence="5">B Co 03.10</strain>
    </source>
</reference>
<dbReference type="InterPro" id="IPR038404">
    <property type="entry name" value="TRAP_DctP_sf"/>
</dbReference>
<name>A0A1X6XP74_9MICO</name>
<accession>A0A1X6XP74</accession>
<dbReference type="PANTHER" id="PTHR33376">
    <property type="match status" value="1"/>
</dbReference>